<proteinExistence type="predicted"/>
<dbReference type="AlphaFoldDB" id="A0A3P3W9N3"/>
<dbReference type="Pfam" id="PF14129">
    <property type="entry name" value="DUF4296"/>
    <property type="match status" value="1"/>
</dbReference>
<organism evidence="2 3">
    <name type="scientific">Paenimyroides tangerinum</name>
    <dbReference type="NCBI Taxonomy" id="2488728"/>
    <lineage>
        <taxon>Bacteria</taxon>
        <taxon>Pseudomonadati</taxon>
        <taxon>Bacteroidota</taxon>
        <taxon>Flavobacteriia</taxon>
        <taxon>Flavobacteriales</taxon>
        <taxon>Flavobacteriaceae</taxon>
        <taxon>Paenimyroides</taxon>
    </lineage>
</organism>
<evidence type="ECO:0000313" key="2">
    <source>
        <dbReference type="EMBL" id="RRJ91855.1"/>
    </source>
</evidence>
<evidence type="ECO:0000313" key="3">
    <source>
        <dbReference type="Proteomes" id="UP000275719"/>
    </source>
</evidence>
<sequence length="146" mass="17231">MENSDSVYYLIDKMKKITIFLFLLSLFGCSKKIEKPEKFLEKDEMTNLMFELSLLTASRSNYSQDSIFKTVLPQNVLGKYNLDSLSFVELNNYYIQHPEIYAEIYDSINNRLQDRIKYFEGLPEDPRDTITNNQIIKISKFKSILK</sequence>
<gene>
    <name evidence="2" type="ORF">EG240_04660</name>
</gene>
<protein>
    <submittedName>
        <fullName evidence="2">DUF4296 domain-containing protein</fullName>
    </submittedName>
</protein>
<dbReference type="InterPro" id="IPR025381">
    <property type="entry name" value="DUF4296"/>
</dbReference>
<keyword evidence="3" id="KW-1185">Reference proteome</keyword>
<dbReference type="EMBL" id="RQVQ01000008">
    <property type="protein sequence ID" value="RRJ91855.1"/>
    <property type="molecule type" value="Genomic_DNA"/>
</dbReference>
<name>A0A3P3W9N3_9FLAO</name>
<accession>A0A3P3W9N3</accession>
<dbReference type="Proteomes" id="UP000275719">
    <property type="component" value="Unassembled WGS sequence"/>
</dbReference>
<evidence type="ECO:0000259" key="1">
    <source>
        <dbReference type="Pfam" id="PF14129"/>
    </source>
</evidence>
<comment type="caution">
    <text evidence="2">The sequence shown here is derived from an EMBL/GenBank/DDBJ whole genome shotgun (WGS) entry which is preliminary data.</text>
</comment>
<reference evidence="2 3" key="1">
    <citation type="submission" date="2018-11" db="EMBL/GenBank/DDBJ databases">
        <title>Flavobacterium sp. nov., YIM 102701-2 draft genome.</title>
        <authorList>
            <person name="Li G."/>
            <person name="Jiang Y."/>
        </authorList>
    </citation>
    <scope>NUCLEOTIDE SEQUENCE [LARGE SCALE GENOMIC DNA]</scope>
    <source>
        <strain evidence="2 3">YIM 102701-2</strain>
    </source>
</reference>
<feature type="domain" description="DUF4296" evidence="1">
    <location>
        <begin position="36"/>
        <end position="116"/>
    </location>
</feature>